<protein>
    <recommendedName>
        <fullName evidence="1">Peptidase C39-like domain-containing protein</fullName>
    </recommendedName>
</protein>
<feature type="domain" description="Peptidase C39-like" evidence="1">
    <location>
        <begin position="38"/>
        <end position="147"/>
    </location>
</feature>
<reference evidence="2 3" key="1">
    <citation type="submission" date="2018-01" db="EMBL/GenBank/DDBJ databases">
        <title>Denitrification phenotypes of diverse strains of Pseudomonas stutzeri.</title>
        <authorList>
            <person name="Milligan D.A."/>
            <person name="Bergaust L."/>
            <person name="Bakken L.R."/>
            <person name="Frostegard A."/>
        </authorList>
    </citation>
    <scope>NUCLEOTIDE SEQUENCE [LARGE SCALE GENOMIC DNA]</scope>
    <source>
        <strain evidence="2 3">24a13</strain>
    </source>
</reference>
<dbReference type="InterPro" id="IPR039563">
    <property type="entry name" value="Peptidase_C39_single_dom"/>
</dbReference>
<dbReference type="Proteomes" id="UP000237068">
    <property type="component" value="Unassembled WGS sequence"/>
</dbReference>
<organism evidence="2 3">
    <name type="scientific">Stutzerimonas stutzeri</name>
    <name type="common">Pseudomonas stutzeri</name>
    <dbReference type="NCBI Taxonomy" id="316"/>
    <lineage>
        <taxon>Bacteria</taxon>
        <taxon>Pseudomonadati</taxon>
        <taxon>Pseudomonadota</taxon>
        <taxon>Gammaproteobacteria</taxon>
        <taxon>Pseudomonadales</taxon>
        <taxon>Pseudomonadaceae</taxon>
        <taxon>Stutzerimonas</taxon>
    </lineage>
</organism>
<dbReference type="PROSITE" id="PS51257">
    <property type="entry name" value="PROKAR_LIPOPROTEIN"/>
    <property type="match status" value="1"/>
</dbReference>
<accession>A0A2S4AHT0</accession>
<dbReference type="SUPFAM" id="SSF48452">
    <property type="entry name" value="TPR-like"/>
    <property type="match status" value="1"/>
</dbReference>
<evidence type="ECO:0000313" key="2">
    <source>
        <dbReference type="EMBL" id="POH80979.1"/>
    </source>
</evidence>
<proteinExistence type="predicted"/>
<evidence type="ECO:0000259" key="1">
    <source>
        <dbReference type="Pfam" id="PF13529"/>
    </source>
</evidence>
<dbReference type="AlphaFoldDB" id="A0A2S4AHT0"/>
<comment type="caution">
    <text evidence="2">The sequence shown here is derived from an EMBL/GenBank/DDBJ whole genome shotgun (WGS) entry which is preliminary data.</text>
</comment>
<name>A0A2S4AHT0_STUST</name>
<evidence type="ECO:0000313" key="3">
    <source>
        <dbReference type="Proteomes" id="UP000237068"/>
    </source>
</evidence>
<dbReference type="InterPro" id="IPR011990">
    <property type="entry name" value="TPR-like_helical_dom_sf"/>
</dbReference>
<dbReference type="Gene3D" id="1.25.40.10">
    <property type="entry name" value="Tetratricopeptide repeat domain"/>
    <property type="match status" value="1"/>
</dbReference>
<dbReference type="Pfam" id="PF13529">
    <property type="entry name" value="Peptidase_C39_2"/>
    <property type="match status" value="1"/>
</dbReference>
<dbReference type="EMBL" id="PPXG01000010">
    <property type="protein sequence ID" value="POH80979.1"/>
    <property type="molecule type" value="Genomic_DNA"/>
</dbReference>
<dbReference type="RefSeq" id="WP_103457856.1">
    <property type="nucleotide sequence ID" value="NZ_JAMOHQ010000010.1"/>
</dbReference>
<dbReference type="Gene3D" id="3.90.70.10">
    <property type="entry name" value="Cysteine proteinases"/>
    <property type="match status" value="1"/>
</dbReference>
<dbReference type="OrthoDB" id="5611441at2"/>
<sequence>MIQRFFILLLIGLVGGCARTTVTLVEDAQLPVRAELVDVPFYPQEDYQCGPAALATVLSQRGVPVTPDALVNQVYIPQRKGSLQVEMVAAARSNGLLVYPLSPRLNDLLTQVAAGNPVLVLQNLAFDRWPQWHFAVVVGYDLAEQKIVLRSGTTKRWVGSFREFERSWAKGGRWAVVTLNPDQIPHGAQETVWLRSASDLEEVGQLAAARVAYEVAAEQWSSALALFALANSQYAAGEKARAEESLRASVLRDPRFAIGWFNLSQVMAEQGCAAGARHARECAVRLAPDDKRFQATLPAQDGEAAALQCRPSPLCSSP</sequence>
<dbReference type="NCBIfam" id="NF033920">
    <property type="entry name" value="C39_PA2778_fam"/>
    <property type="match status" value="1"/>
</dbReference>
<dbReference type="CDD" id="cd02549">
    <property type="entry name" value="Peptidase_C39A"/>
    <property type="match status" value="1"/>
</dbReference>
<dbReference type="InterPro" id="IPR039564">
    <property type="entry name" value="Peptidase_C39-like"/>
</dbReference>
<gene>
    <name evidence="2" type="ORF">CXK91_20480</name>
</gene>